<reference evidence="3 4" key="1">
    <citation type="submission" date="2018-10" db="EMBL/GenBank/DDBJ databases">
        <title>Ulvibacterium marinum gen. nov., sp. nov., a novel marine bacterium of the family Flavobacteriaceae, isolated from a culture of the green alga Ulva prolifera.</title>
        <authorList>
            <person name="Zhang Z."/>
        </authorList>
    </citation>
    <scope>NUCLEOTIDE SEQUENCE [LARGE SCALE GENOMIC DNA]</scope>
    <source>
        <strain evidence="3 4">CCMM003</strain>
    </source>
</reference>
<protein>
    <submittedName>
        <fullName evidence="3">Uncharacterized protein</fullName>
    </submittedName>
</protein>
<gene>
    <name evidence="3" type="ORF">D7Z94_05730</name>
</gene>
<name>A0A3B0CF65_9FLAO</name>
<keyword evidence="1" id="KW-0812">Transmembrane</keyword>
<sequence length="62" mass="6802">MKKAFSILVLLLSAQLINAHPGTEGHSHDSLLGELAWILLPLITIVALGSFYYRKQGKKGLE</sequence>
<feature type="signal peptide" evidence="2">
    <location>
        <begin position="1"/>
        <end position="19"/>
    </location>
</feature>
<keyword evidence="1" id="KW-1133">Transmembrane helix</keyword>
<evidence type="ECO:0000313" key="3">
    <source>
        <dbReference type="EMBL" id="RKN83324.1"/>
    </source>
</evidence>
<dbReference type="AlphaFoldDB" id="A0A3B0CF65"/>
<dbReference type="Proteomes" id="UP000276603">
    <property type="component" value="Unassembled WGS sequence"/>
</dbReference>
<proteinExistence type="predicted"/>
<dbReference type="EMBL" id="RBCJ01000001">
    <property type="protein sequence ID" value="RKN83324.1"/>
    <property type="molecule type" value="Genomic_DNA"/>
</dbReference>
<evidence type="ECO:0000256" key="1">
    <source>
        <dbReference type="SAM" id="Phobius"/>
    </source>
</evidence>
<dbReference type="RefSeq" id="WP_120710531.1">
    <property type="nucleotide sequence ID" value="NZ_RBCJ01000001.1"/>
</dbReference>
<evidence type="ECO:0000256" key="2">
    <source>
        <dbReference type="SAM" id="SignalP"/>
    </source>
</evidence>
<accession>A0A3B0CF65</accession>
<feature type="chain" id="PRO_5017186190" evidence="2">
    <location>
        <begin position="20"/>
        <end position="62"/>
    </location>
</feature>
<dbReference type="OrthoDB" id="1452878at2"/>
<keyword evidence="1" id="KW-0472">Membrane</keyword>
<keyword evidence="4" id="KW-1185">Reference proteome</keyword>
<evidence type="ECO:0000313" key="4">
    <source>
        <dbReference type="Proteomes" id="UP000276603"/>
    </source>
</evidence>
<keyword evidence="2" id="KW-0732">Signal</keyword>
<feature type="transmembrane region" description="Helical" evidence="1">
    <location>
        <begin position="35"/>
        <end position="53"/>
    </location>
</feature>
<organism evidence="3 4">
    <name type="scientific">Ulvibacterium marinum</name>
    <dbReference type="NCBI Taxonomy" id="2419782"/>
    <lineage>
        <taxon>Bacteria</taxon>
        <taxon>Pseudomonadati</taxon>
        <taxon>Bacteroidota</taxon>
        <taxon>Flavobacteriia</taxon>
        <taxon>Flavobacteriales</taxon>
        <taxon>Flavobacteriaceae</taxon>
        <taxon>Ulvibacterium</taxon>
    </lineage>
</organism>
<comment type="caution">
    <text evidence="3">The sequence shown here is derived from an EMBL/GenBank/DDBJ whole genome shotgun (WGS) entry which is preliminary data.</text>
</comment>